<keyword evidence="4" id="KW-0479">Metal-binding</keyword>
<dbReference type="PANTHER" id="PTHR10201:SF323">
    <property type="entry name" value="MATRIX METALLOPROTEINASE-21"/>
    <property type="match status" value="1"/>
</dbReference>
<evidence type="ECO:0000256" key="1">
    <source>
        <dbReference type="ARBA" id="ARBA00004613"/>
    </source>
</evidence>
<dbReference type="InterPro" id="IPR001818">
    <property type="entry name" value="Pept_M10_metallopeptidase"/>
</dbReference>
<dbReference type="Proteomes" id="UP000077405">
    <property type="component" value="Chromosome"/>
</dbReference>
<accession>A0A160JFC0</accession>
<dbReference type="InterPro" id="IPR013858">
    <property type="entry name" value="Peptidase_M10B_C"/>
</dbReference>
<dbReference type="Pfam" id="PF00413">
    <property type="entry name" value="Peptidase_M10"/>
    <property type="match status" value="1"/>
</dbReference>
<dbReference type="GO" id="GO:0005509">
    <property type="term" value="F:calcium ion binding"/>
    <property type="evidence" value="ECO:0007669"/>
    <property type="project" value="InterPro"/>
</dbReference>
<dbReference type="EMBL" id="CP015285">
    <property type="protein sequence ID" value="ANC91559.1"/>
    <property type="molecule type" value="Genomic_DNA"/>
</dbReference>
<reference evidence="10 11" key="1">
    <citation type="journal article" date="2013" name="Int. J. Syst. Evol. Microbiol.">
        <title>Azospirillum humicireducens sp. nov., a nitrogen-fixing bacterium isolated from a microbial fuel cell.</title>
        <authorList>
            <person name="Zhou S."/>
            <person name="Han L."/>
            <person name="Wang Y."/>
            <person name="Yang G."/>
            <person name="Zhuang L."/>
            <person name="Hu P."/>
        </authorList>
    </citation>
    <scope>NUCLEOTIDE SEQUENCE [LARGE SCALE GENOMIC DNA]</scope>
    <source>
        <strain evidence="10 11">SgZ-5</strain>
    </source>
</reference>
<evidence type="ECO:0000256" key="6">
    <source>
        <dbReference type="ARBA" id="ARBA00022801"/>
    </source>
</evidence>
<dbReference type="KEGG" id="ahu:A6A40_06385"/>
<dbReference type="InterPro" id="IPR034033">
    <property type="entry name" value="Serralysin-like"/>
</dbReference>
<dbReference type="CDD" id="cd04277">
    <property type="entry name" value="ZnMc_serralysin_like"/>
    <property type="match status" value="1"/>
</dbReference>
<proteinExistence type="predicted"/>
<evidence type="ECO:0000256" key="7">
    <source>
        <dbReference type="ARBA" id="ARBA00022833"/>
    </source>
</evidence>
<evidence type="ECO:0000256" key="2">
    <source>
        <dbReference type="ARBA" id="ARBA00022525"/>
    </source>
</evidence>
<dbReference type="AlphaFoldDB" id="A0A160JFC0"/>
<evidence type="ECO:0000259" key="9">
    <source>
        <dbReference type="SMART" id="SM00235"/>
    </source>
</evidence>
<dbReference type="GO" id="GO:0006508">
    <property type="term" value="P:proteolysis"/>
    <property type="evidence" value="ECO:0007669"/>
    <property type="project" value="UniProtKB-KW"/>
</dbReference>
<sequence length="526" mass="54809">MSQSMLTDYISALLPSETPHWGAGGTVLDGSSVGSAATVTYAFATSSRQVAGADANGFAAMNSAQRAAVRQALAAWSAVANITFVETTDVSSATLRFGTNRQNGESAAYAYYPSSSAQGGDVFLANDSAGNISPTAGSYAYMTVIHEIGHALGLKHPGNYNAGSSEGTEGPYLPSTTDNYAYSIMSYNDNDALPAGTYLTGPSLYDIAAIQYLYGANMSAGAGDTSHTLNTGSFTTLWDPNGRNTLNGSAQTVSLSLDLRAGYFSSAGATTFLALAYGTTVQLAIGGSGDDSITVNMLGNVLDGGGGTDTVVFSGSRSQYRVQQLDGSRFIVSGADGIDLLTNIEYLRFSDTGATLSASVSGSFDPLRYIASNADLIAAFRTDTAAATQHIVSFGVYEGRSLSGFDPYNYLAGYGDLLNAFGSDVGAATRHFIEYGYREGRNSTLFDTLSYQASNPDLIAAFGNDREAVELHYIVNGRFEGRTLTAFNAAAYLAANPDVNAAVGGSIAGAKQHYVSYGFYEGRALA</sequence>
<dbReference type="SMART" id="SM00235">
    <property type="entry name" value="ZnMc"/>
    <property type="match status" value="1"/>
</dbReference>
<dbReference type="InterPro" id="IPR006026">
    <property type="entry name" value="Peptidase_Metallo"/>
</dbReference>
<evidence type="ECO:0000313" key="10">
    <source>
        <dbReference type="EMBL" id="ANC91559.1"/>
    </source>
</evidence>
<dbReference type="Gene3D" id="3.40.390.10">
    <property type="entry name" value="Collagenase (Catalytic Domain)"/>
    <property type="match status" value="1"/>
</dbReference>
<dbReference type="SUPFAM" id="SSF51120">
    <property type="entry name" value="beta-Roll"/>
    <property type="match status" value="1"/>
</dbReference>
<keyword evidence="8" id="KW-0482">Metalloprotease</keyword>
<keyword evidence="11" id="KW-1185">Reference proteome</keyword>
<dbReference type="InterPro" id="IPR011049">
    <property type="entry name" value="Serralysin-like_metalloprot_C"/>
</dbReference>
<feature type="domain" description="Peptidase metallopeptidase" evidence="9">
    <location>
        <begin position="30"/>
        <end position="216"/>
    </location>
</feature>
<dbReference type="GO" id="GO:0004222">
    <property type="term" value="F:metalloendopeptidase activity"/>
    <property type="evidence" value="ECO:0007669"/>
    <property type="project" value="InterPro"/>
</dbReference>
<dbReference type="GO" id="GO:0005615">
    <property type="term" value="C:extracellular space"/>
    <property type="evidence" value="ECO:0007669"/>
    <property type="project" value="InterPro"/>
</dbReference>
<comment type="subcellular location">
    <subcellularLocation>
        <location evidence="1">Secreted</location>
    </subcellularLocation>
</comment>
<evidence type="ECO:0000256" key="3">
    <source>
        <dbReference type="ARBA" id="ARBA00022670"/>
    </source>
</evidence>
<dbReference type="SUPFAM" id="SSF55486">
    <property type="entry name" value="Metalloproteases ('zincins'), catalytic domain"/>
    <property type="match status" value="1"/>
</dbReference>
<organism evidence="10 11">
    <name type="scientific">Azospirillum humicireducens</name>
    <dbReference type="NCBI Taxonomy" id="1226968"/>
    <lineage>
        <taxon>Bacteria</taxon>
        <taxon>Pseudomonadati</taxon>
        <taxon>Pseudomonadota</taxon>
        <taxon>Alphaproteobacteria</taxon>
        <taxon>Rhodospirillales</taxon>
        <taxon>Azospirillaceae</taxon>
        <taxon>Azospirillum</taxon>
    </lineage>
</organism>
<keyword evidence="2" id="KW-0964">Secreted</keyword>
<evidence type="ECO:0000313" key="11">
    <source>
        <dbReference type="Proteomes" id="UP000077405"/>
    </source>
</evidence>
<dbReference type="PANTHER" id="PTHR10201">
    <property type="entry name" value="MATRIX METALLOPROTEINASE"/>
    <property type="match status" value="1"/>
</dbReference>
<protein>
    <submittedName>
        <fullName evidence="10">Protease</fullName>
    </submittedName>
</protein>
<dbReference type="OrthoDB" id="223957at2"/>
<keyword evidence="3 10" id="KW-0645">Protease</keyword>
<name>A0A160JFC0_9PROT</name>
<dbReference type="GO" id="GO:0031012">
    <property type="term" value="C:extracellular matrix"/>
    <property type="evidence" value="ECO:0007669"/>
    <property type="project" value="InterPro"/>
</dbReference>
<keyword evidence="7" id="KW-0862">Zinc</keyword>
<dbReference type="InterPro" id="IPR024079">
    <property type="entry name" value="MetalloPept_cat_dom_sf"/>
</dbReference>
<keyword evidence="6" id="KW-0378">Hydrolase</keyword>
<gene>
    <name evidence="10" type="ORF">A6A40_06385</name>
</gene>
<evidence type="ECO:0000256" key="4">
    <source>
        <dbReference type="ARBA" id="ARBA00022723"/>
    </source>
</evidence>
<dbReference type="GO" id="GO:0008270">
    <property type="term" value="F:zinc ion binding"/>
    <property type="evidence" value="ECO:0007669"/>
    <property type="project" value="InterPro"/>
</dbReference>
<keyword evidence="5" id="KW-0677">Repeat</keyword>
<dbReference type="RefSeq" id="WP_063634656.1">
    <property type="nucleotide sequence ID" value="NZ_CP015285.1"/>
</dbReference>
<dbReference type="Pfam" id="PF08548">
    <property type="entry name" value="Peptidase_M10_C"/>
    <property type="match status" value="1"/>
</dbReference>
<evidence type="ECO:0000256" key="5">
    <source>
        <dbReference type="ARBA" id="ARBA00022737"/>
    </source>
</evidence>
<evidence type="ECO:0000256" key="8">
    <source>
        <dbReference type="ARBA" id="ARBA00023049"/>
    </source>
</evidence>
<dbReference type="STRING" id="1226968.A6A40_06385"/>